<reference evidence="2 3" key="1">
    <citation type="submission" date="2016-10" db="EMBL/GenBank/DDBJ databases">
        <authorList>
            <person name="de Groot N.N."/>
        </authorList>
    </citation>
    <scope>NUCLEOTIDE SEQUENCE [LARGE SCALE GENOMIC DNA]</scope>
    <source>
        <strain evidence="2 3">DSM 16619</strain>
    </source>
</reference>
<dbReference type="EMBL" id="FMZC01000011">
    <property type="protein sequence ID" value="SDE02230.1"/>
    <property type="molecule type" value="Genomic_DNA"/>
</dbReference>
<organism evidence="2 3">
    <name type="scientific">Paracidovorax valerianellae</name>
    <dbReference type="NCBI Taxonomy" id="187868"/>
    <lineage>
        <taxon>Bacteria</taxon>
        <taxon>Pseudomonadati</taxon>
        <taxon>Pseudomonadota</taxon>
        <taxon>Betaproteobacteria</taxon>
        <taxon>Burkholderiales</taxon>
        <taxon>Comamonadaceae</taxon>
        <taxon>Paracidovorax</taxon>
    </lineage>
</organism>
<protein>
    <recommendedName>
        <fullName evidence="4">DUF3108 domain-containing protein</fullName>
    </recommendedName>
</protein>
<evidence type="ECO:0000256" key="1">
    <source>
        <dbReference type="SAM" id="MobiDB-lite"/>
    </source>
</evidence>
<feature type="compositionally biased region" description="Low complexity" evidence="1">
    <location>
        <begin position="83"/>
        <end position="93"/>
    </location>
</feature>
<gene>
    <name evidence="2" type="ORF">SAMN05192589_111106</name>
</gene>
<feature type="compositionally biased region" description="Low complexity" evidence="1">
    <location>
        <begin position="57"/>
        <end position="74"/>
    </location>
</feature>
<feature type="region of interest" description="Disordered" evidence="1">
    <location>
        <begin position="41"/>
        <end position="204"/>
    </location>
</feature>
<evidence type="ECO:0000313" key="2">
    <source>
        <dbReference type="EMBL" id="SDE02230.1"/>
    </source>
</evidence>
<sequence>MPRRVLALLTLVVLAVHAWVLQGLPLGGGRERGAPVRMAFHTRTLPPPPTPVPAPEAPADAAAAPAQPPAAAAKPKPRPVPARKPAAPKTQTPPQTPEPSPAADDTAPADTSQTAPTAMAQAATPGPEGTDSGSPDTPIAAAAPPAVAASAASAPQEAPAAPLASASASADPAQDSSAGVDIRPPGAGSNTASTTPPPARLPDPVRLEFEVNGQAKKFNYRASAELLWRHDDTRYEARQEIKAFLIGARSQTSTGQVTASGLQPERFGDKARSEQAAHFNFGQGRVTFSANTPQAAIGAGAQDRLSVFIQLGALLAAAPERYPDGTQITLTTVGARYADRWTFTVEGTEMLDLPRGATPALKLQRLPRKEYDQKAELWLAPSLGFLPARIRITQSNGDFADLRLSANSPP</sequence>
<keyword evidence="3" id="KW-1185">Reference proteome</keyword>
<proteinExistence type="predicted"/>
<dbReference type="AlphaFoldDB" id="A0A1G6ZI70"/>
<accession>A0A1G6ZI70</accession>
<dbReference type="OrthoDB" id="8526020at2"/>
<name>A0A1G6ZI70_9BURK</name>
<dbReference type="Proteomes" id="UP000198781">
    <property type="component" value="Unassembled WGS sequence"/>
</dbReference>
<dbReference type="Pfam" id="PF11306">
    <property type="entry name" value="DUF3108"/>
    <property type="match status" value="1"/>
</dbReference>
<dbReference type="RefSeq" id="WP_092744879.1">
    <property type="nucleotide sequence ID" value="NZ_FMZC01000011.1"/>
</dbReference>
<evidence type="ECO:0008006" key="4">
    <source>
        <dbReference type="Google" id="ProtNLM"/>
    </source>
</evidence>
<feature type="compositionally biased region" description="Low complexity" evidence="1">
    <location>
        <begin position="101"/>
        <end position="125"/>
    </location>
</feature>
<feature type="compositionally biased region" description="Pro residues" evidence="1">
    <location>
        <begin position="45"/>
        <end position="56"/>
    </location>
</feature>
<evidence type="ECO:0000313" key="3">
    <source>
        <dbReference type="Proteomes" id="UP000198781"/>
    </source>
</evidence>
<dbReference type="STRING" id="187868.SAMN05192589_111106"/>
<feature type="compositionally biased region" description="Low complexity" evidence="1">
    <location>
        <begin position="134"/>
        <end position="178"/>
    </location>
</feature>
<dbReference type="InterPro" id="IPR021457">
    <property type="entry name" value="DUF3108"/>
</dbReference>